<dbReference type="Pfam" id="PF00126">
    <property type="entry name" value="HTH_1"/>
    <property type="match status" value="1"/>
</dbReference>
<evidence type="ECO:0000313" key="7">
    <source>
        <dbReference type="Proteomes" id="UP000540656"/>
    </source>
</evidence>
<keyword evidence="4" id="KW-0804">Transcription</keyword>
<dbReference type="Pfam" id="PF03466">
    <property type="entry name" value="LysR_substrate"/>
    <property type="match status" value="1"/>
</dbReference>
<dbReference type="Gene3D" id="3.40.190.10">
    <property type="entry name" value="Periplasmic binding protein-like II"/>
    <property type="match status" value="2"/>
</dbReference>
<dbReference type="AlphaFoldDB" id="A0A7Y9S518"/>
<protein>
    <submittedName>
        <fullName evidence="6">Molybdate transport repressor ModE-like protein</fullName>
    </submittedName>
</protein>
<evidence type="ECO:0000313" key="6">
    <source>
        <dbReference type="EMBL" id="NYG60153.1"/>
    </source>
</evidence>
<dbReference type="PROSITE" id="PS50931">
    <property type="entry name" value="HTH_LYSR"/>
    <property type="match status" value="1"/>
</dbReference>
<keyword evidence="3" id="KW-0238">DNA-binding</keyword>
<dbReference type="PANTHER" id="PTHR30126">
    <property type="entry name" value="HTH-TYPE TRANSCRIPTIONAL REGULATOR"/>
    <property type="match status" value="1"/>
</dbReference>
<accession>A0A7Y9S518</accession>
<dbReference type="Gene3D" id="1.10.10.10">
    <property type="entry name" value="Winged helix-like DNA-binding domain superfamily/Winged helix DNA-binding domain"/>
    <property type="match status" value="1"/>
</dbReference>
<dbReference type="InterPro" id="IPR036388">
    <property type="entry name" value="WH-like_DNA-bd_sf"/>
</dbReference>
<dbReference type="PRINTS" id="PR00039">
    <property type="entry name" value="HTHLYSR"/>
</dbReference>
<name>A0A7Y9S518_9ACTN</name>
<dbReference type="PANTHER" id="PTHR30126:SF39">
    <property type="entry name" value="HTH-TYPE TRANSCRIPTIONAL REGULATOR CYSL"/>
    <property type="match status" value="1"/>
</dbReference>
<dbReference type="InterPro" id="IPR005119">
    <property type="entry name" value="LysR_subst-bd"/>
</dbReference>
<dbReference type="InterPro" id="IPR000847">
    <property type="entry name" value="LysR_HTH_N"/>
</dbReference>
<reference evidence="6 7" key="1">
    <citation type="submission" date="2020-07" db="EMBL/GenBank/DDBJ databases">
        <title>Sequencing the genomes of 1000 actinobacteria strains.</title>
        <authorList>
            <person name="Klenk H.-P."/>
        </authorList>
    </citation>
    <scope>NUCLEOTIDE SEQUENCE [LARGE SCALE GENOMIC DNA]</scope>
    <source>
        <strain evidence="6 7">DSM 23819</strain>
    </source>
</reference>
<dbReference type="GO" id="GO:0003700">
    <property type="term" value="F:DNA-binding transcription factor activity"/>
    <property type="evidence" value="ECO:0007669"/>
    <property type="project" value="InterPro"/>
</dbReference>
<proteinExistence type="inferred from homology"/>
<comment type="caution">
    <text evidence="6">The sequence shown here is derived from an EMBL/GenBank/DDBJ whole genome shotgun (WGS) entry which is preliminary data.</text>
</comment>
<dbReference type="Proteomes" id="UP000540656">
    <property type="component" value="Unassembled WGS sequence"/>
</dbReference>
<sequence>MSTHVPDLRGLELLVLVARTGSLSSAAAELGISQQAASSRVRTMESLIGSPLLTRTTKGSVLTQHGDLVVQWARAVMDAAEQLDAGLAALKQDRLAHLSIAASLTIAEYLLPSWLVAVRSRQVDVGQPPTDFTMTATNSERVAGLVRGGLVDLGFVEGPEPPEGLRHRLIAVDSLVVVVGRDHPWAQRSPRRVTASALAATPLVIREEGSGTRTVLERALASRSMAPPVLELSSTAAVIAAVAAGAGPAALSSYAVRNDVASGRLVRVAVSGLDLSRRLHAVWTGGAQPPRGPARELVDWAARRES</sequence>
<evidence type="ECO:0000256" key="1">
    <source>
        <dbReference type="ARBA" id="ARBA00009437"/>
    </source>
</evidence>
<keyword evidence="7" id="KW-1185">Reference proteome</keyword>
<dbReference type="InterPro" id="IPR036390">
    <property type="entry name" value="WH_DNA-bd_sf"/>
</dbReference>
<organism evidence="6 7">
    <name type="scientific">Nocardioides daedukensis</name>
    <dbReference type="NCBI Taxonomy" id="634462"/>
    <lineage>
        <taxon>Bacteria</taxon>
        <taxon>Bacillati</taxon>
        <taxon>Actinomycetota</taxon>
        <taxon>Actinomycetes</taxon>
        <taxon>Propionibacteriales</taxon>
        <taxon>Nocardioidaceae</taxon>
        <taxon>Nocardioides</taxon>
    </lineage>
</organism>
<feature type="domain" description="HTH lysR-type" evidence="5">
    <location>
        <begin position="6"/>
        <end position="63"/>
    </location>
</feature>
<dbReference type="GO" id="GO:0000976">
    <property type="term" value="F:transcription cis-regulatory region binding"/>
    <property type="evidence" value="ECO:0007669"/>
    <property type="project" value="TreeGrafter"/>
</dbReference>
<gene>
    <name evidence="6" type="ORF">BJ980_003076</name>
</gene>
<evidence type="ECO:0000259" key="5">
    <source>
        <dbReference type="PROSITE" id="PS50931"/>
    </source>
</evidence>
<keyword evidence="2" id="KW-0805">Transcription regulation</keyword>
<dbReference type="SUPFAM" id="SSF53850">
    <property type="entry name" value="Periplasmic binding protein-like II"/>
    <property type="match status" value="1"/>
</dbReference>
<dbReference type="SUPFAM" id="SSF46785">
    <property type="entry name" value="Winged helix' DNA-binding domain"/>
    <property type="match status" value="1"/>
</dbReference>
<evidence type="ECO:0000256" key="4">
    <source>
        <dbReference type="ARBA" id="ARBA00023163"/>
    </source>
</evidence>
<dbReference type="RefSeq" id="WP_218855538.1">
    <property type="nucleotide sequence ID" value="NZ_JACCAA010000001.1"/>
</dbReference>
<evidence type="ECO:0000256" key="3">
    <source>
        <dbReference type="ARBA" id="ARBA00023125"/>
    </source>
</evidence>
<comment type="similarity">
    <text evidence="1">Belongs to the LysR transcriptional regulatory family.</text>
</comment>
<dbReference type="EMBL" id="JACCAA010000001">
    <property type="protein sequence ID" value="NYG60153.1"/>
    <property type="molecule type" value="Genomic_DNA"/>
</dbReference>
<evidence type="ECO:0000256" key="2">
    <source>
        <dbReference type="ARBA" id="ARBA00023015"/>
    </source>
</evidence>